<feature type="compositionally biased region" description="Low complexity" evidence="1">
    <location>
        <begin position="165"/>
        <end position="175"/>
    </location>
</feature>
<feature type="region of interest" description="Disordered" evidence="1">
    <location>
        <begin position="126"/>
        <end position="233"/>
    </location>
</feature>
<proteinExistence type="predicted"/>
<accession>A0A182VEH8</accession>
<name>A0A182VEH8_ANOME</name>
<dbReference type="Proteomes" id="UP000075903">
    <property type="component" value="Unassembled WGS sequence"/>
</dbReference>
<dbReference type="EnsemblMetazoa" id="AMEM013612-RA">
    <property type="protein sequence ID" value="AMEM013612-PA"/>
    <property type="gene ID" value="AMEM013612"/>
</dbReference>
<feature type="compositionally biased region" description="Polar residues" evidence="1">
    <location>
        <begin position="190"/>
        <end position="208"/>
    </location>
</feature>
<evidence type="ECO:0000313" key="2">
    <source>
        <dbReference type="EnsemblMetazoa" id="AMEM013612-PA"/>
    </source>
</evidence>
<organism evidence="2 3">
    <name type="scientific">Anopheles merus</name>
    <name type="common">Mosquito</name>
    <dbReference type="NCBI Taxonomy" id="30066"/>
    <lineage>
        <taxon>Eukaryota</taxon>
        <taxon>Metazoa</taxon>
        <taxon>Ecdysozoa</taxon>
        <taxon>Arthropoda</taxon>
        <taxon>Hexapoda</taxon>
        <taxon>Insecta</taxon>
        <taxon>Pterygota</taxon>
        <taxon>Neoptera</taxon>
        <taxon>Endopterygota</taxon>
        <taxon>Diptera</taxon>
        <taxon>Nematocera</taxon>
        <taxon>Culicoidea</taxon>
        <taxon>Culicidae</taxon>
        <taxon>Anophelinae</taxon>
        <taxon>Anopheles</taxon>
    </lineage>
</organism>
<dbReference type="STRING" id="30066.A0A182VEH8"/>
<dbReference type="VEuPathDB" id="VectorBase:AMEM21_008942"/>
<dbReference type="VEuPathDB" id="VectorBase:AMEM013612"/>
<evidence type="ECO:0000256" key="1">
    <source>
        <dbReference type="SAM" id="MobiDB-lite"/>
    </source>
</evidence>
<keyword evidence="3" id="KW-1185">Reference proteome</keyword>
<dbReference type="AlphaFoldDB" id="A0A182VEH8"/>
<evidence type="ECO:0000313" key="3">
    <source>
        <dbReference type="Proteomes" id="UP000075903"/>
    </source>
</evidence>
<reference evidence="2" key="1">
    <citation type="submission" date="2020-05" db="UniProtKB">
        <authorList>
            <consortium name="EnsemblMetazoa"/>
        </authorList>
    </citation>
    <scope>IDENTIFICATION</scope>
    <source>
        <strain evidence="2">MAF</strain>
    </source>
</reference>
<sequence>MHVIVLKYVQVLCITIFFSNNINCDKLLLHNEQEDQELYRIGACTAACMAGTEPGGPVDRNATGTTVPSAEELKTIGYCYKRCSEDTRPLSAWRPLVQRQDPSLRINLICRDSTNLIIEIKPTALEASSGGGGNHHHQDSKLTPKLSAPGGNQNQLNALRDRSASAESPESAAPARSRRAIGADGPLPTGQLTERQKASSGTRTNLLQPSAGKIDGPTLHDSVDPSADEDDEAHDVAVKVQPDQKHYQRALAAEQDRTRPPVPIYLVKVQDSEQELGDRIVYMVSVVN</sequence>
<protein>
    <submittedName>
        <fullName evidence="2">Uncharacterized protein</fullName>
    </submittedName>
</protein>